<name>A0A2Z6QPD4_9GLOM</name>
<keyword evidence="4" id="KW-1185">Reference proteome</keyword>
<feature type="compositionally biased region" description="Low complexity" evidence="1">
    <location>
        <begin position="58"/>
        <end position="67"/>
    </location>
</feature>
<gene>
    <name evidence="3" type="ORF">RCL2_002040700</name>
    <name evidence="2" type="ORF">RclHR1_01940007</name>
</gene>
<evidence type="ECO:0000313" key="4">
    <source>
        <dbReference type="Proteomes" id="UP000247702"/>
    </source>
</evidence>
<dbReference type="Proteomes" id="UP000615446">
    <property type="component" value="Unassembled WGS sequence"/>
</dbReference>
<feature type="region of interest" description="Disordered" evidence="1">
    <location>
        <begin position="32"/>
        <end position="78"/>
    </location>
</feature>
<dbReference type="AlphaFoldDB" id="A0A2Z6QPD4"/>
<sequence length="78" mass="9769">MDNEENCINRTIRKRRFKRQLKNKNINVVRRSSFNNPPVINQQRRNPVQRRLPRRRIPPVINQPRRNPVQRRLPRRRR</sequence>
<organism evidence="2 4">
    <name type="scientific">Rhizophagus clarus</name>
    <dbReference type="NCBI Taxonomy" id="94130"/>
    <lineage>
        <taxon>Eukaryota</taxon>
        <taxon>Fungi</taxon>
        <taxon>Fungi incertae sedis</taxon>
        <taxon>Mucoromycota</taxon>
        <taxon>Glomeromycotina</taxon>
        <taxon>Glomeromycetes</taxon>
        <taxon>Glomerales</taxon>
        <taxon>Glomeraceae</taxon>
        <taxon>Rhizophagus</taxon>
    </lineage>
</organism>
<dbReference type="EMBL" id="BLAL01000228">
    <property type="protein sequence ID" value="GES93661.1"/>
    <property type="molecule type" value="Genomic_DNA"/>
</dbReference>
<evidence type="ECO:0000313" key="2">
    <source>
        <dbReference type="EMBL" id="GBB91930.1"/>
    </source>
</evidence>
<protein>
    <submittedName>
        <fullName evidence="2">Uncharacterized protein</fullName>
    </submittedName>
</protein>
<evidence type="ECO:0000313" key="3">
    <source>
        <dbReference type="EMBL" id="GES93661.1"/>
    </source>
</evidence>
<reference evidence="2 4" key="1">
    <citation type="submission" date="2017-11" db="EMBL/GenBank/DDBJ databases">
        <title>The genome of Rhizophagus clarus HR1 reveals common genetic basis of auxotrophy among arbuscular mycorrhizal fungi.</title>
        <authorList>
            <person name="Kobayashi Y."/>
        </authorList>
    </citation>
    <scope>NUCLEOTIDE SEQUENCE [LARGE SCALE GENOMIC DNA]</scope>
    <source>
        <strain evidence="2 4">HR1</strain>
    </source>
</reference>
<comment type="caution">
    <text evidence="2">The sequence shown here is derived from an EMBL/GenBank/DDBJ whole genome shotgun (WGS) entry which is preliminary data.</text>
</comment>
<feature type="compositionally biased region" description="Basic residues" evidence="1">
    <location>
        <begin position="47"/>
        <end position="57"/>
    </location>
</feature>
<dbReference type="EMBL" id="BEXD01001046">
    <property type="protein sequence ID" value="GBB91930.1"/>
    <property type="molecule type" value="Genomic_DNA"/>
</dbReference>
<dbReference type="Proteomes" id="UP000247702">
    <property type="component" value="Unassembled WGS sequence"/>
</dbReference>
<proteinExistence type="predicted"/>
<feature type="compositionally biased region" description="Basic residues" evidence="1">
    <location>
        <begin position="68"/>
        <end position="78"/>
    </location>
</feature>
<reference evidence="3" key="2">
    <citation type="submission" date="2019-10" db="EMBL/GenBank/DDBJ databases">
        <title>Conservation and host-specific expression of non-tandemly repeated heterogenous ribosome RNA gene in arbuscular mycorrhizal fungi.</title>
        <authorList>
            <person name="Maeda T."/>
            <person name="Kobayashi Y."/>
            <person name="Nakagawa T."/>
            <person name="Ezawa T."/>
            <person name="Yamaguchi K."/>
            <person name="Bino T."/>
            <person name="Nishimoto Y."/>
            <person name="Shigenobu S."/>
            <person name="Kawaguchi M."/>
        </authorList>
    </citation>
    <scope>NUCLEOTIDE SEQUENCE</scope>
    <source>
        <strain evidence="3">HR1</strain>
    </source>
</reference>
<accession>A0A2Z6QPD4</accession>
<evidence type="ECO:0000256" key="1">
    <source>
        <dbReference type="SAM" id="MobiDB-lite"/>
    </source>
</evidence>